<dbReference type="EMBL" id="GEDC01010224">
    <property type="protein sequence ID" value="JAS27074.1"/>
    <property type="molecule type" value="Transcribed_RNA"/>
</dbReference>
<proteinExistence type="predicted"/>
<dbReference type="InterPro" id="IPR035892">
    <property type="entry name" value="C2_domain_sf"/>
</dbReference>
<evidence type="ECO:0000259" key="4">
    <source>
        <dbReference type="PROSITE" id="PS50004"/>
    </source>
</evidence>
<dbReference type="PANTHER" id="PTHR45911:SF4">
    <property type="entry name" value="MULTIPLE C2 AND TRANSMEMBRANE DOMAIN-CONTAINING PROTEIN"/>
    <property type="match status" value="1"/>
</dbReference>
<dbReference type="FunFam" id="2.60.40.150:FF:000167">
    <property type="entry name" value="Multiple C2 domains, transmembrane 2a"/>
    <property type="match status" value="1"/>
</dbReference>
<dbReference type="Gene3D" id="2.60.40.150">
    <property type="entry name" value="C2 domain"/>
    <property type="match status" value="2"/>
</dbReference>
<dbReference type="PANTHER" id="PTHR45911">
    <property type="entry name" value="C2 DOMAIN-CONTAINING PROTEIN"/>
    <property type="match status" value="1"/>
</dbReference>
<dbReference type="PROSITE" id="PS50004">
    <property type="entry name" value="C2"/>
    <property type="match status" value="2"/>
</dbReference>
<feature type="domain" description="C2" evidence="4">
    <location>
        <begin position="275"/>
        <end position="390"/>
    </location>
</feature>
<feature type="domain" description="C2" evidence="4">
    <location>
        <begin position="116"/>
        <end position="232"/>
    </location>
</feature>
<protein>
    <recommendedName>
        <fullName evidence="4">C2 domain-containing protein</fullName>
    </recommendedName>
</protein>
<dbReference type="SMART" id="SM00239">
    <property type="entry name" value="C2"/>
    <property type="match status" value="2"/>
</dbReference>
<reference evidence="5" key="1">
    <citation type="submission" date="2015-12" db="EMBL/GenBank/DDBJ databases">
        <title>De novo transcriptome assembly of four potential Pierce s Disease insect vectors from Arizona vineyards.</title>
        <authorList>
            <person name="Tassone E.E."/>
        </authorList>
    </citation>
    <scope>NUCLEOTIDE SEQUENCE</scope>
</reference>
<dbReference type="PRINTS" id="PR00360">
    <property type="entry name" value="C2DOMAIN"/>
</dbReference>
<keyword evidence="1" id="KW-0479">Metal-binding</keyword>
<dbReference type="GO" id="GO:0046928">
    <property type="term" value="P:regulation of neurotransmitter secretion"/>
    <property type="evidence" value="ECO:0007669"/>
    <property type="project" value="TreeGrafter"/>
</dbReference>
<dbReference type="CDD" id="cd08376">
    <property type="entry name" value="C2B_MCTP_PRT"/>
    <property type="match status" value="1"/>
</dbReference>
<dbReference type="GO" id="GO:0030672">
    <property type="term" value="C:synaptic vesicle membrane"/>
    <property type="evidence" value="ECO:0007669"/>
    <property type="project" value="TreeGrafter"/>
</dbReference>
<organism evidence="5">
    <name type="scientific">Clastoptera arizonana</name>
    <name type="common">Arizona spittle bug</name>
    <dbReference type="NCBI Taxonomy" id="38151"/>
    <lineage>
        <taxon>Eukaryota</taxon>
        <taxon>Metazoa</taxon>
        <taxon>Ecdysozoa</taxon>
        <taxon>Arthropoda</taxon>
        <taxon>Hexapoda</taxon>
        <taxon>Insecta</taxon>
        <taxon>Pterygota</taxon>
        <taxon>Neoptera</taxon>
        <taxon>Paraneoptera</taxon>
        <taxon>Hemiptera</taxon>
        <taxon>Auchenorrhyncha</taxon>
        <taxon>Cercopoidea</taxon>
        <taxon>Clastopteridae</taxon>
        <taxon>Clastoptera</taxon>
    </lineage>
</organism>
<gene>
    <name evidence="5" type="ORF">g.26623</name>
</gene>
<feature type="region of interest" description="Disordered" evidence="3">
    <location>
        <begin position="1"/>
        <end position="90"/>
    </location>
</feature>
<dbReference type="AlphaFoldDB" id="A0A1B6DN18"/>
<dbReference type="Pfam" id="PF00168">
    <property type="entry name" value="C2"/>
    <property type="match status" value="2"/>
</dbReference>
<dbReference type="GO" id="GO:0005509">
    <property type="term" value="F:calcium ion binding"/>
    <property type="evidence" value="ECO:0007669"/>
    <property type="project" value="TreeGrafter"/>
</dbReference>
<evidence type="ECO:0000313" key="5">
    <source>
        <dbReference type="EMBL" id="JAS27074.1"/>
    </source>
</evidence>
<dbReference type="InterPro" id="IPR000008">
    <property type="entry name" value="C2_dom"/>
</dbReference>
<dbReference type="FunFam" id="2.60.40.150:FF:000050">
    <property type="entry name" value="Multiple C2 and transmembrane domain containing 1"/>
    <property type="match status" value="1"/>
</dbReference>
<evidence type="ECO:0000256" key="1">
    <source>
        <dbReference type="ARBA" id="ARBA00022723"/>
    </source>
</evidence>
<evidence type="ECO:0000256" key="3">
    <source>
        <dbReference type="SAM" id="MobiDB-lite"/>
    </source>
</evidence>
<feature type="compositionally biased region" description="Basic and acidic residues" evidence="3">
    <location>
        <begin position="63"/>
        <end position="77"/>
    </location>
</feature>
<dbReference type="CDD" id="cd08377">
    <property type="entry name" value="C2C_MCTP_PRT"/>
    <property type="match status" value="1"/>
</dbReference>
<accession>A0A1B6DN18</accession>
<sequence length="397" mass="45992">MHQGGSELVIRMKTKLARLGRSNTEDGEPKKNLLRHILNKASTVDDSNDTESKQSADEEDSDNEPRGRDRPEDKDRSGGQTPPPDFFQNMPIEGLMEKLGNHLKERSDKVHKYFQRNSKITDANRRLKSQIWSSVVTIVLVEGKNLMSNEITSSSDFFVKFRLGNEKYKSKVINKTQNPHWLEQFDLHLYDDQSQELEVSVWDKDRSKDEFIGRCSIDLSELEREKTHRMKKNLEESGEGSIFLLLTISGTTASETISDLTTYEENCREKLIIEDRYSLKRTFHNLKDVGHLTVRVYKAQGLFAADINGKSDPFCVLELINSRLQTQTEYKTLTPSWQKIFTFNVKDIHSVLEVTVYDEDRDHKVEFLGKVAIPLLRIKNCEKRWYALKDKKIVWAS</sequence>
<name>A0A1B6DN18_9HEMI</name>
<evidence type="ECO:0000256" key="2">
    <source>
        <dbReference type="ARBA" id="ARBA00022837"/>
    </source>
</evidence>
<dbReference type="SUPFAM" id="SSF49562">
    <property type="entry name" value="C2 domain (Calcium/lipid-binding domain, CaLB)"/>
    <property type="match status" value="2"/>
</dbReference>
<keyword evidence="2" id="KW-0106">Calcium</keyword>